<dbReference type="GO" id="GO:0046872">
    <property type="term" value="F:metal ion binding"/>
    <property type="evidence" value="ECO:0007669"/>
    <property type="project" value="InterPro"/>
</dbReference>
<evidence type="ECO:0000256" key="3">
    <source>
        <dbReference type="ARBA" id="ARBA00022729"/>
    </source>
</evidence>
<proteinExistence type="inferred from homology"/>
<keyword evidence="2" id="KW-0813">Transport</keyword>
<dbReference type="InterPro" id="IPR006127">
    <property type="entry name" value="ZnuA-like"/>
</dbReference>
<feature type="region of interest" description="Disordered" evidence="4">
    <location>
        <begin position="126"/>
        <end position="158"/>
    </location>
</feature>
<keyword evidence="7" id="KW-1185">Reference proteome</keyword>
<evidence type="ECO:0000313" key="7">
    <source>
        <dbReference type="Proteomes" id="UP000265719"/>
    </source>
</evidence>
<dbReference type="GO" id="GO:0030001">
    <property type="term" value="P:metal ion transport"/>
    <property type="evidence" value="ECO:0007669"/>
    <property type="project" value="InterPro"/>
</dbReference>
<dbReference type="EMBL" id="CP063196">
    <property type="protein sequence ID" value="UOE18022.1"/>
    <property type="molecule type" value="Genomic_DNA"/>
</dbReference>
<dbReference type="PANTHER" id="PTHR42953:SF3">
    <property type="entry name" value="HIGH-AFFINITY ZINC UPTAKE SYSTEM PROTEIN ZNUA"/>
    <property type="match status" value="1"/>
</dbReference>
<sequence>MRAGISTKVTAVGAAGVLLAALGGCAGDTAGEDSGVQVVTSVYPLEWLASRIGGEGVTVTNLTEAGTDPHEAELSPRQIGTIGDADLVVHIGGMQPAVDEAVAQHAEDSALDAAEVVDLLQIPEDGHEEHSEEGHSEEEHAEEGHAEEEHGGTDPHLWLDTDRMTAVAGELTDRLSEADPDSAATYRDNHDAVVAELAELGSAYGDGLAGCERRELVVTHAAFGYLAEAHGLEQISVTGADSHAEPSPAQIAEVVHAVEEHGATTIFTSPLESPSLAETVADEAGIGIAVLDPLESLTEESPGTDYPSVMRANLDALTTALECS</sequence>
<evidence type="ECO:0000256" key="2">
    <source>
        <dbReference type="ARBA" id="ARBA00022448"/>
    </source>
</evidence>
<dbReference type="InterPro" id="IPR050492">
    <property type="entry name" value="Bact_metal-bind_prot9"/>
</dbReference>
<dbReference type="Pfam" id="PF01297">
    <property type="entry name" value="ZnuA"/>
    <property type="match status" value="1"/>
</dbReference>
<name>A0AA97LTY2_9ACTN</name>
<dbReference type="PANTHER" id="PTHR42953">
    <property type="entry name" value="HIGH-AFFINITY ZINC UPTAKE SYSTEM PROTEIN ZNUA-RELATED"/>
    <property type="match status" value="1"/>
</dbReference>
<evidence type="ECO:0000256" key="5">
    <source>
        <dbReference type="SAM" id="SignalP"/>
    </source>
</evidence>
<dbReference type="SUPFAM" id="SSF53807">
    <property type="entry name" value="Helical backbone' metal receptor"/>
    <property type="match status" value="1"/>
</dbReference>
<dbReference type="Proteomes" id="UP000265719">
    <property type="component" value="Chromosome"/>
</dbReference>
<evidence type="ECO:0000256" key="1">
    <source>
        <dbReference type="ARBA" id="ARBA00011028"/>
    </source>
</evidence>
<dbReference type="AlphaFoldDB" id="A0AA97LTY2"/>
<accession>A0AA97LTY2</accession>
<comment type="similarity">
    <text evidence="1">Belongs to the bacterial solute-binding protein 9 family.</text>
</comment>
<feature type="chain" id="PRO_5041700905" evidence="5">
    <location>
        <begin position="27"/>
        <end position="324"/>
    </location>
</feature>
<evidence type="ECO:0000313" key="6">
    <source>
        <dbReference type="EMBL" id="UOE18022.1"/>
    </source>
</evidence>
<dbReference type="PROSITE" id="PS51257">
    <property type="entry name" value="PROKAR_LIPOPROTEIN"/>
    <property type="match status" value="1"/>
</dbReference>
<gene>
    <name evidence="6" type="ORF">NI17_014290</name>
</gene>
<feature type="signal peptide" evidence="5">
    <location>
        <begin position="1"/>
        <end position="26"/>
    </location>
</feature>
<dbReference type="KEGG" id="thao:NI17_014290"/>
<evidence type="ECO:0000256" key="4">
    <source>
        <dbReference type="SAM" id="MobiDB-lite"/>
    </source>
</evidence>
<dbReference type="RefSeq" id="WP_068688601.1">
    <property type="nucleotide sequence ID" value="NZ_CP063196.1"/>
</dbReference>
<dbReference type="Gene3D" id="3.40.50.1980">
    <property type="entry name" value="Nitrogenase molybdenum iron protein domain"/>
    <property type="match status" value="2"/>
</dbReference>
<protein>
    <submittedName>
        <fullName evidence="6">Zinc ABC transporter substrate-binding protein</fullName>
    </submittedName>
</protein>
<organism evidence="6 7">
    <name type="scientific">Thermobifida halotolerans</name>
    <dbReference type="NCBI Taxonomy" id="483545"/>
    <lineage>
        <taxon>Bacteria</taxon>
        <taxon>Bacillati</taxon>
        <taxon>Actinomycetota</taxon>
        <taxon>Actinomycetes</taxon>
        <taxon>Streptosporangiales</taxon>
        <taxon>Nocardiopsidaceae</taxon>
        <taxon>Thermobifida</taxon>
    </lineage>
</organism>
<keyword evidence="3 5" id="KW-0732">Signal</keyword>
<reference evidence="6" key="1">
    <citation type="submission" date="2020-10" db="EMBL/GenBank/DDBJ databases">
        <title>De novo genome project of the cellulose decomposer Thermobifida halotolerans type strain.</title>
        <authorList>
            <person name="Nagy I."/>
            <person name="Horvath B."/>
            <person name="Kukolya J."/>
            <person name="Nagy I."/>
            <person name="Orsini M."/>
        </authorList>
    </citation>
    <scope>NUCLEOTIDE SEQUENCE</scope>
    <source>
        <strain evidence="6">DSM 44931</strain>
    </source>
</reference>